<protein>
    <submittedName>
        <fullName evidence="3">Uncharacterized protein</fullName>
    </submittedName>
</protein>
<dbReference type="InterPro" id="IPR036383">
    <property type="entry name" value="TSP1_rpt_sf"/>
</dbReference>
<evidence type="ECO:0000313" key="3">
    <source>
        <dbReference type="WBParaSite" id="sdigi.contig163.g5486.t1"/>
    </source>
</evidence>
<proteinExistence type="predicted"/>
<reference evidence="3" key="1">
    <citation type="submission" date="2022-11" db="UniProtKB">
        <authorList>
            <consortium name="WormBaseParasite"/>
        </authorList>
    </citation>
    <scope>IDENTIFICATION</scope>
</reference>
<dbReference type="SUPFAM" id="SSF82895">
    <property type="entry name" value="TSP-1 type 1 repeat"/>
    <property type="match status" value="1"/>
</dbReference>
<dbReference type="InterPro" id="IPR000884">
    <property type="entry name" value="TSP1_rpt"/>
</dbReference>
<dbReference type="Gene3D" id="2.20.100.10">
    <property type="entry name" value="Thrombospondin type-1 (TSP1) repeat"/>
    <property type="match status" value="1"/>
</dbReference>
<evidence type="ECO:0000313" key="2">
    <source>
        <dbReference type="Proteomes" id="UP000887581"/>
    </source>
</evidence>
<accession>A0A915PLB4</accession>
<dbReference type="WBParaSite" id="sdigi.contig163.g5486.t1">
    <property type="protein sequence ID" value="sdigi.contig163.g5486.t1"/>
    <property type="gene ID" value="sdigi.contig163.g5486"/>
</dbReference>
<name>A0A915PLB4_9BILA</name>
<dbReference type="Proteomes" id="UP000887581">
    <property type="component" value="Unplaced"/>
</dbReference>
<feature type="region of interest" description="Disordered" evidence="1">
    <location>
        <begin position="1"/>
        <end position="53"/>
    </location>
</feature>
<keyword evidence="2" id="KW-1185">Reference proteome</keyword>
<organism evidence="2 3">
    <name type="scientific">Setaria digitata</name>
    <dbReference type="NCBI Taxonomy" id="48799"/>
    <lineage>
        <taxon>Eukaryota</taxon>
        <taxon>Metazoa</taxon>
        <taxon>Ecdysozoa</taxon>
        <taxon>Nematoda</taxon>
        <taxon>Chromadorea</taxon>
        <taxon>Rhabditida</taxon>
        <taxon>Spirurina</taxon>
        <taxon>Spiruromorpha</taxon>
        <taxon>Filarioidea</taxon>
        <taxon>Setariidae</taxon>
        <taxon>Setaria</taxon>
    </lineage>
</organism>
<sequence length="222" mass="25173">MRRQTDATQSDSAMSKVRDENEEDMHKKPITRAYARKSAISEPNAVQPPDLALDKETLKGEPQTGEGELTKELSDLTDAEDAGRTHSTSLSFYTITKIGNHEQPCLYQWSEWGPCSETCLSSSRLPFRTRRVLNRSIVQARGRFPSCPKNLATMVEHMPCNIYRCPVPLSSITNWTQCVYKDPNILEAGGCYRMRDLPTTNQLFYIDIDDIVQDCQCPDHIP</sequence>
<feature type="compositionally biased region" description="Polar residues" evidence="1">
    <location>
        <begin position="1"/>
        <end position="13"/>
    </location>
</feature>
<evidence type="ECO:0000256" key="1">
    <source>
        <dbReference type="SAM" id="MobiDB-lite"/>
    </source>
</evidence>
<dbReference type="AlphaFoldDB" id="A0A915PLB4"/>
<feature type="compositionally biased region" description="Basic and acidic residues" evidence="1">
    <location>
        <begin position="16"/>
        <end position="27"/>
    </location>
</feature>
<dbReference type="PROSITE" id="PS50092">
    <property type="entry name" value="TSP1"/>
    <property type="match status" value="1"/>
</dbReference>